<feature type="binding site" evidence="17">
    <location>
        <position position="248"/>
    </location>
    <ligand>
        <name>spermidine</name>
        <dbReference type="ChEBI" id="CHEBI:57834"/>
    </ligand>
</feature>
<keyword evidence="5 18" id="KW-0949">S-adenosyl-L-methionine</keyword>
<protein>
    <recommendedName>
        <fullName evidence="18">S-adenosylmethionine decarboxylase proenzyme</fullName>
        <shortName evidence="18">AdoMetDC</shortName>
        <shortName evidence="18">SAMDC</shortName>
        <ecNumber evidence="18">4.1.1.50</ecNumber>
    </recommendedName>
    <component>
        <recommendedName>
            <fullName evidence="18">S-adenosylmethionine decarboxylase beta chain</fullName>
        </recommendedName>
    </component>
    <component>
        <recommendedName>
            <fullName evidence="18">S-adenosylmethionine decarboxylase alpha chain</fullName>
        </recommendedName>
    </component>
</protein>
<evidence type="ECO:0000256" key="15">
    <source>
        <dbReference type="ARBA" id="ARBA00056215"/>
    </source>
</evidence>
<feature type="active site" description="Proton acceptor" evidence="17 19">
    <location>
        <position position="320"/>
    </location>
</feature>
<dbReference type="Proteomes" id="UP000006054">
    <property type="component" value="Chromosome"/>
</dbReference>
<comment type="function">
    <text evidence="15 18">Catalyzes the decarboxylation of S-adenosylmethionine to S-adenosylmethioninamine (dcAdoMet), the propylamine donor required for the synthesis of the polyamines spermine and spermidine from the diamine putrescine.</text>
</comment>
<keyword evidence="9 18" id="KW-0620">Polyamine biosynthesis</keyword>
<dbReference type="GO" id="GO:0004766">
    <property type="term" value="F:spermidine synthase activity"/>
    <property type="evidence" value="ECO:0007669"/>
    <property type="project" value="UniProtKB-UniRule"/>
</dbReference>
<dbReference type="SUPFAM" id="SSF56276">
    <property type="entry name" value="S-adenosylmethionine decarboxylase"/>
    <property type="match status" value="1"/>
</dbReference>
<feature type="binding site" evidence="17">
    <location>
        <begin position="299"/>
        <end position="300"/>
    </location>
    <ligand>
        <name>S-methyl-5'-thioadenosine</name>
        <dbReference type="ChEBI" id="CHEBI:17509"/>
    </ligand>
</feature>
<dbReference type="PANTHER" id="PTHR11558:SF11">
    <property type="entry name" value="SPERMIDINE SYNTHASE"/>
    <property type="match status" value="1"/>
</dbReference>
<dbReference type="InterPro" id="IPR029063">
    <property type="entry name" value="SAM-dependent_MTases_sf"/>
</dbReference>
<keyword evidence="22" id="KW-1185">Reference proteome</keyword>
<evidence type="ECO:0000256" key="16">
    <source>
        <dbReference type="ARBA" id="ARBA00061583"/>
    </source>
</evidence>
<gene>
    <name evidence="18" type="primary">speH</name>
    <name evidence="17" type="synonym">speE</name>
    <name evidence="21" type="ordered locus">Fleli_1228</name>
</gene>
<dbReference type="Pfam" id="PF17284">
    <property type="entry name" value="Spermine_synt_N"/>
    <property type="match status" value="1"/>
</dbReference>
<dbReference type="InterPro" id="IPR016067">
    <property type="entry name" value="S-AdoMet_deCO2ase_core"/>
</dbReference>
<evidence type="ECO:0000256" key="6">
    <source>
        <dbReference type="ARBA" id="ARBA00022793"/>
    </source>
</evidence>
<evidence type="ECO:0000256" key="2">
    <source>
        <dbReference type="ARBA" id="ARBA00007867"/>
    </source>
</evidence>
<feature type="modified residue" description="Pyruvic acid (Ser); by autocatalysis" evidence="18">
    <location>
        <position position="63"/>
    </location>
</feature>
<name>I4AI80_BERLS</name>
<dbReference type="eggNOG" id="COG1586">
    <property type="taxonomic scope" value="Bacteria"/>
</dbReference>
<comment type="PTM">
    <text evidence="18">Is synthesized initially as an inactive proenzyme. Formation of the active enzyme involves a self-maturation process in which the active site pyruvoyl group is generated from an internal serine residue via an autocatalytic post-translational modification. Two non-identical subunits are generated from the proenzyme in this reaction, and the pyruvate is formed at the N-terminus of the alpha chain, which is derived from the carboxyl end of the proenzyme. The post-translation cleavage follows an unusual pathway, termed non-hydrolytic serinolysis, in which the side chain hydroxyl group of the serine supplies its oxygen atom to form the C-terminus of the beta chain, while the remainder of the serine residue undergoes an oxidative deamination to produce ammonia and the pyruvoyl group blocking the N-terminus of the alpha chain.</text>
</comment>
<comment type="function">
    <text evidence="17">Catalyzes the irreversible transfer of a propylamine group from the amino donor S-adenosylmethioninamine (decarboxy-AdoMet) to putrescine (1,4-diaminobutane) to yield spermidine.</text>
</comment>
<dbReference type="Gene3D" id="3.40.50.150">
    <property type="entry name" value="Vaccinia Virus protein VP39"/>
    <property type="match status" value="1"/>
</dbReference>
<keyword evidence="4 17" id="KW-0808">Transferase</keyword>
<dbReference type="NCBIfam" id="TIGR03330">
    <property type="entry name" value="SAM_DCase_Bsu"/>
    <property type="match status" value="1"/>
</dbReference>
<dbReference type="PROSITE" id="PS51006">
    <property type="entry name" value="PABS_2"/>
    <property type="match status" value="1"/>
</dbReference>
<sequence length="451" mass="51157">MNALGRHIIVELYDCKPSLLDDVTYVQNAMQNAAQQAGATIINLTFHHFSPYGVSGVVVIQESHLAIHTWPEWGFASIDLFTCGESTDPWKCYRVLKDAFLASHGSTIEMRRGQLELLKKNDYKPSSLLQNRNSITQKTNEKPIFRAENQHQEINTISKEIWFTERDENLALSLKHKGDLLFKKQSSFQKVEVFDTFAFGKALVLDGLVVATEKDEAAYHEMLVHPAFTFYTNSHSKPKKILIIGGGDGGTAREVLRYDCVEKVIMIEQDKIVTEAAKAHFEGLASALENPKLELVFSEANHFFDTYSDKHSKFDIIIVDAADTTHEPILDKIFFQKIYNLLADNGILATQCDAPRWHQEHFVSIINSLKETFLFAQNNKTVLPYLSSVASLPTGMWGFACASKNQENLINNQEKHTENSIILNEEDLSYYNEEIQKAAFCLPNFIKKILK</sequence>
<comment type="caution">
    <text evidence="17">Lacks conserved residue(s) required for the propagation of feature annotation.</text>
</comment>
<dbReference type="InterPro" id="IPR042286">
    <property type="entry name" value="AdoMetDC_C"/>
</dbReference>
<dbReference type="UniPathway" id="UPA00248">
    <property type="reaction ID" value="UER00314"/>
</dbReference>
<comment type="subunit">
    <text evidence="3 18">Heterotetramer of two alpha and two beta chains arranged as a dimer of alpha/beta heterodimers.</text>
</comment>
<dbReference type="OrthoDB" id="9793120at2"/>
<evidence type="ECO:0000256" key="5">
    <source>
        <dbReference type="ARBA" id="ARBA00022691"/>
    </source>
</evidence>
<evidence type="ECO:0000313" key="21">
    <source>
        <dbReference type="EMBL" id="AFM03665.1"/>
    </source>
</evidence>
<dbReference type="STRING" id="880071.Fleli_1228"/>
<evidence type="ECO:0000256" key="9">
    <source>
        <dbReference type="ARBA" id="ARBA00023115"/>
    </source>
</evidence>
<feature type="binding site" evidence="17">
    <location>
        <position position="268"/>
    </location>
    <ligand>
        <name>S-methyl-5'-thioadenosine</name>
        <dbReference type="ChEBI" id="CHEBI:17509"/>
    </ligand>
</feature>
<comment type="pathway">
    <text evidence="17">Amine and polyamine biosynthesis; spermidine biosynthesis; spermidine from putrescine: step 1/1.</text>
</comment>
<dbReference type="InterPro" id="IPR037163">
    <property type="entry name" value="Spermidine_synt_N_sf"/>
</dbReference>
<dbReference type="Pfam" id="PF02675">
    <property type="entry name" value="AdoMet_dc"/>
    <property type="match status" value="1"/>
</dbReference>
<keyword evidence="13 18" id="KW-0670">Pyruvate</keyword>
<evidence type="ECO:0000256" key="13">
    <source>
        <dbReference type="ARBA" id="ARBA00023317"/>
    </source>
</evidence>
<comment type="subunit">
    <text evidence="17">Homodimer or homotetramer.</text>
</comment>
<keyword evidence="11 18" id="KW-0456">Lyase</keyword>
<dbReference type="InterPro" id="IPR030374">
    <property type="entry name" value="PABS"/>
</dbReference>
<dbReference type="EMBL" id="CP003345">
    <property type="protein sequence ID" value="AFM03665.1"/>
    <property type="molecule type" value="Genomic_DNA"/>
</dbReference>
<evidence type="ECO:0000256" key="14">
    <source>
        <dbReference type="ARBA" id="ARBA00048112"/>
    </source>
</evidence>
<dbReference type="PANTHER" id="PTHR11558">
    <property type="entry name" value="SPERMIDINE/SPERMINE SYNTHASE"/>
    <property type="match status" value="1"/>
</dbReference>
<dbReference type="SUPFAM" id="SSF53335">
    <property type="entry name" value="S-adenosyl-L-methionine-dependent methyltransferases"/>
    <property type="match status" value="1"/>
</dbReference>
<feature type="binding site" evidence="17">
    <location>
        <position position="328"/>
    </location>
    <ligand>
        <name>S-methyl-5'-thioadenosine</name>
        <dbReference type="ChEBI" id="CHEBI:17509"/>
    </ligand>
</feature>
<dbReference type="Gene3D" id="3.30.360.110">
    <property type="entry name" value="S-adenosylmethionine decarboxylase domain"/>
    <property type="match status" value="1"/>
</dbReference>
<feature type="binding site" evidence="17">
    <location>
        <position position="220"/>
    </location>
    <ligand>
        <name>spermidine</name>
        <dbReference type="ChEBI" id="CHEBI:57834"/>
    </ligand>
</feature>
<feature type="chain" id="PRO_5023382195" description="S-adenosylmethionine decarboxylase alpha chain" evidence="18">
    <location>
        <begin position="63"/>
        <end position="451"/>
    </location>
</feature>
<keyword evidence="6 18" id="KW-0210">Decarboxylase</keyword>
<dbReference type="FunFam" id="3.30.360.110:FF:000001">
    <property type="entry name" value="S-adenosylmethionine decarboxylase proenzyme"/>
    <property type="match status" value="1"/>
</dbReference>
<comment type="catalytic activity">
    <reaction evidence="17">
        <text>S-adenosyl 3-(methylsulfanyl)propylamine + putrescine = S-methyl-5'-thioadenosine + spermidine + H(+)</text>
        <dbReference type="Rhea" id="RHEA:12721"/>
        <dbReference type="ChEBI" id="CHEBI:15378"/>
        <dbReference type="ChEBI" id="CHEBI:17509"/>
        <dbReference type="ChEBI" id="CHEBI:57443"/>
        <dbReference type="ChEBI" id="CHEBI:57834"/>
        <dbReference type="ChEBI" id="CHEBI:326268"/>
        <dbReference type="EC" id="2.5.1.16"/>
    </reaction>
</comment>
<dbReference type="InterPro" id="IPR035246">
    <property type="entry name" value="Spermidine_synt_N"/>
</dbReference>
<feature type="chain" id="PRO_5023382196" description="S-adenosylmethionine decarboxylase beta chain" evidence="18">
    <location>
        <begin position="1"/>
        <end position="62"/>
    </location>
</feature>
<dbReference type="KEGG" id="fli:Fleli_1228"/>
<keyword evidence="10 18" id="KW-0865">Zymogen</keyword>
<evidence type="ECO:0000259" key="20">
    <source>
        <dbReference type="PROSITE" id="PS51006"/>
    </source>
</evidence>
<keyword evidence="8 18" id="KW-0745">Spermidine biosynthesis</keyword>
<dbReference type="GO" id="GO:0004014">
    <property type="term" value="F:adenosylmethionine decarboxylase activity"/>
    <property type="evidence" value="ECO:0007669"/>
    <property type="project" value="UniProtKB-UniRule"/>
</dbReference>
<dbReference type="EC" id="4.1.1.50" evidence="18"/>
<comment type="similarity">
    <text evidence="2 17">Belongs to the spermidine/spermine synthase family.</text>
</comment>
<dbReference type="HAMAP" id="MF_00198">
    <property type="entry name" value="Spermidine_synth"/>
    <property type="match status" value="1"/>
</dbReference>
<comment type="catalytic activity">
    <reaction evidence="14 18">
        <text>S-adenosyl-L-methionine + H(+) = S-adenosyl 3-(methylsulfanyl)propylamine + CO2</text>
        <dbReference type="Rhea" id="RHEA:15981"/>
        <dbReference type="ChEBI" id="CHEBI:15378"/>
        <dbReference type="ChEBI" id="CHEBI:16526"/>
        <dbReference type="ChEBI" id="CHEBI:57443"/>
        <dbReference type="ChEBI" id="CHEBI:59789"/>
        <dbReference type="EC" id="4.1.1.50"/>
    </reaction>
</comment>
<dbReference type="HOGENOM" id="CLU_048199_2_0_10"/>
<reference evidence="22" key="1">
    <citation type="submission" date="2012-06" db="EMBL/GenBank/DDBJ databases">
        <title>The complete genome of Flexibacter litoralis DSM 6794.</title>
        <authorList>
            <person name="Lucas S."/>
            <person name="Copeland A."/>
            <person name="Lapidus A."/>
            <person name="Glavina del Rio T."/>
            <person name="Dalin E."/>
            <person name="Tice H."/>
            <person name="Bruce D."/>
            <person name="Goodwin L."/>
            <person name="Pitluck S."/>
            <person name="Peters L."/>
            <person name="Ovchinnikova G."/>
            <person name="Lu M."/>
            <person name="Kyrpides N."/>
            <person name="Mavromatis K."/>
            <person name="Ivanova N."/>
            <person name="Brettin T."/>
            <person name="Detter J.C."/>
            <person name="Han C."/>
            <person name="Larimer F."/>
            <person name="Land M."/>
            <person name="Hauser L."/>
            <person name="Markowitz V."/>
            <person name="Cheng J.-F."/>
            <person name="Hugenholtz P."/>
            <person name="Woyke T."/>
            <person name="Wu D."/>
            <person name="Spring S."/>
            <person name="Lang E."/>
            <person name="Kopitz M."/>
            <person name="Brambilla E."/>
            <person name="Klenk H.-P."/>
            <person name="Eisen J.A."/>
        </authorList>
    </citation>
    <scope>NUCLEOTIDE SEQUENCE [LARGE SCALE GENOMIC DNA]</scope>
    <source>
        <strain evidence="22">ATCC 23117 / DSM 6794 / NBRC 15988 / NCIMB 1366 / Sio-4</strain>
    </source>
</reference>
<dbReference type="HAMAP" id="MF_00464">
    <property type="entry name" value="AdoMetDC_1"/>
    <property type="match status" value="1"/>
</dbReference>
<evidence type="ECO:0000256" key="1">
    <source>
        <dbReference type="ARBA" id="ARBA00004911"/>
    </source>
</evidence>
<comment type="similarity">
    <text evidence="16 18">Belongs to the prokaryotic AdoMetDC family. Type 1 subfamily.</text>
</comment>
<dbReference type="Gene3D" id="3.30.160.750">
    <property type="match status" value="1"/>
</dbReference>
<dbReference type="Pfam" id="PF01564">
    <property type="entry name" value="Spermine_synth"/>
    <property type="match status" value="1"/>
</dbReference>
<evidence type="ECO:0000313" key="22">
    <source>
        <dbReference type="Proteomes" id="UP000006054"/>
    </source>
</evidence>
<evidence type="ECO:0000256" key="8">
    <source>
        <dbReference type="ARBA" id="ARBA00023066"/>
    </source>
</evidence>
<keyword evidence="12 18" id="KW-0704">Schiff base</keyword>
<evidence type="ECO:0000256" key="3">
    <source>
        <dbReference type="ARBA" id="ARBA00011601"/>
    </source>
</evidence>
<dbReference type="UniPathway" id="UPA00331">
    <property type="reaction ID" value="UER00451"/>
</dbReference>
<dbReference type="PROSITE" id="PS01330">
    <property type="entry name" value="PABS_1"/>
    <property type="match status" value="1"/>
</dbReference>
<dbReference type="PATRIC" id="fig|880071.3.peg.1203"/>
<evidence type="ECO:0000256" key="4">
    <source>
        <dbReference type="ARBA" id="ARBA00022679"/>
    </source>
</evidence>
<dbReference type="InterPro" id="IPR001045">
    <property type="entry name" value="Spermi_synthase"/>
</dbReference>
<evidence type="ECO:0000256" key="7">
    <source>
        <dbReference type="ARBA" id="ARBA00022813"/>
    </source>
</evidence>
<evidence type="ECO:0000256" key="10">
    <source>
        <dbReference type="ARBA" id="ARBA00023145"/>
    </source>
</evidence>
<dbReference type="GO" id="GO:0008295">
    <property type="term" value="P:spermidine biosynthetic process"/>
    <property type="evidence" value="ECO:0007669"/>
    <property type="project" value="UniProtKB-UniRule"/>
</dbReference>
<accession>I4AI80</accession>
<feature type="active site" description="Proton acceptor; for processing activity" evidence="18">
    <location>
        <position position="68"/>
    </location>
</feature>
<dbReference type="Gene3D" id="2.30.140.10">
    <property type="entry name" value="Spermidine synthase, tetramerisation domain"/>
    <property type="match status" value="1"/>
</dbReference>
<dbReference type="InterPro" id="IPR042284">
    <property type="entry name" value="AdoMetDC_N"/>
</dbReference>
<evidence type="ECO:0000256" key="19">
    <source>
        <dbReference type="PROSITE-ProRule" id="PRU00354"/>
    </source>
</evidence>
<feature type="active site" description="Schiff-base intermediate with substrate; via pyruvic acid" evidence="18">
    <location>
        <position position="63"/>
    </location>
</feature>
<dbReference type="InterPro" id="IPR030373">
    <property type="entry name" value="PABS_CS"/>
</dbReference>
<dbReference type="RefSeq" id="WP_014797122.1">
    <property type="nucleotide sequence ID" value="NC_018018.1"/>
</dbReference>
<dbReference type="eggNOG" id="COG0421">
    <property type="taxonomic scope" value="Bacteria"/>
</dbReference>
<evidence type="ECO:0000256" key="17">
    <source>
        <dbReference type="HAMAP-Rule" id="MF_00198"/>
    </source>
</evidence>
<feature type="binding site" evidence="17">
    <location>
        <position position="189"/>
    </location>
    <ligand>
        <name>S-methyl-5'-thioadenosine</name>
        <dbReference type="ChEBI" id="CHEBI:17509"/>
    </ligand>
</feature>
<feature type="site" description="Cleavage (non-hydrolytic); by autolysis" evidence="18">
    <location>
        <begin position="62"/>
        <end position="63"/>
    </location>
</feature>
<evidence type="ECO:0000256" key="18">
    <source>
        <dbReference type="HAMAP-Rule" id="MF_00464"/>
    </source>
</evidence>
<keyword evidence="7 18" id="KW-0068">Autocatalytic cleavage</keyword>
<evidence type="ECO:0000256" key="12">
    <source>
        <dbReference type="ARBA" id="ARBA00023270"/>
    </source>
</evidence>
<proteinExistence type="inferred from homology"/>
<dbReference type="AlphaFoldDB" id="I4AI80"/>
<dbReference type="InterPro" id="IPR003826">
    <property type="entry name" value="AdoMetDC_fam_prok"/>
</dbReference>
<comment type="pathway">
    <text evidence="1 18">Amine and polyamine biosynthesis; S-adenosylmethioninamine biosynthesis; S-adenosylmethioninamine from S-adenosyl-L-methionine: step 1/1.</text>
</comment>
<feature type="domain" description="PABS" evidence="20">
    <location>
        <begin position="160"/>
        <end position="404"/>
    </location>
</feature>
<evidence type="ECO:0000256" key="11">
    <source>
        <dbReference type="ARBA" id="ARBA00023239"/>
    </source>
</evidence>
<dbReference type="InterPro" id="IPR017716">
    <property type="entry name" value="S-AdoMet_deCOase_pro-enz"/>
</dbReference>
<feature type="active site" description="Proton donor; for catalytic activity" evidence="18">
    <location>
        <position position="83"/>
    </location>
</feature>
<comment type="cofactor">
    <cofactor evidence="18">
        <name>pyruvate</name>
        <dbReference type="ChEBI" id="CHEBI:15361"/>
    </cofactor>
    <text evidence="18">Binds 1 pyruvoyl group covalently per subunit.</text>
</comment>
<organism evidence="21 22">
    <name type="scientific">Bernardetia litoralis (strain ATCC 23117 / DSM 6794 / NBRC 15988 / NCIMB 1366 / Fx l1 / Sio-4)</name>
    <name type="common">Flexibacter litoralis</name>
    <dbReference type="NCBI Taxonomy" id="880071"/>
    <lineage>
        <taxon>Bacteria</taxon>
        <taxon>Pseudomonadati</taxon>
        <taxon>Bacteroidota</taxon>
        <taxon>Cytophagia</taxon>
        <taxon>Cytophagales</taxon>
        <taxon>Bernardetiaceae</taxon>
        <taxon>Bernardetia</taxon>
    </lineage>
</organism>